<protein>
    <recommendedName>
        <fullName evidence="10">Protein tyrosine phosphatase PRL-1</fullName>
        <ecNumber evidence="2">3.1.3.48</ecNumber>
    </recommendedName>
</protein>
<gene>
    <name evidence="13" type="ORF">ADEAN_000007600</name>
</gene>
<sequence length="175" mass="19489">MEINCTVIECLSDKDKTKTLFNFLILDAPTPSNLPTYIKELQRRNVRHLVRVCGPTYDAGLVQNSGINVHSWPFDDGAPPTRAVIENWFALLDLEKSNLEKGTITEPATVAVHCVAGLGRAPILVALALVEYGHVPALDAITLIRERRRGAINQIQMHWLVKYKRRGQGSDCSVM</sequence>
<feature type="domain" description="Tyrosine-protein phosphatase" evidence="11">
    <location>
        <begin position="15"/>
        <end position="172"/>
    </location>
</feature>
<evidence type="ECO:0000313" key="14">
    <source>
        <dbReference type="Proteomes" id="UP000515908"/>
    </source>
</evidence>
<proteinExistence type="inferred from homology"/>
<reference evidence="13 14" key="1">
    <citation type="submission" date="2020-08" db="EMBL/GenBank/DDBJ databases">
        <authorList>
            <person name="Newling K."/>
            <person name="Davey J."/>
            <person name="Forrester S."/>
        </authorList>
    </citation>
    <scope>NUCLEOTIDE SEQUENCE [LARGE SCALE GENOMIC DNA]</scope>
    <source>
        <strain evidence="14">Crithidia deanei Carvalho (ATCC PRA-265)</strain>
    </source>
</reference>
<keyword evidence="6" id="KW-1015">Disulfide bond</keyword>
<keyword evidence="7" id="KW-0449">Lipoprotein</keyword>
<evidence type="ECO:0000313" key="13">
    <source>
        <dbReference type="EMBL" id="CAD2212664.1"/>
    </source>
</evidence>
<dbReference type="InterPro" id="IPR003595">
    <property type="entry name" value="Tyr_Pase_cat"/>
</dbReference>
<evidence type="ECO:0000256" key="5">
    <source>
        <dbReference type="ARBA" id="ARBA00022912"/>
    </source>
</evidence>
<evidence type="ECO:0000256" key="9">
    <source>
        <dbReference type="ARBA" id="ARBA00051722"/>
    </source>
</evidence>
<evidence type="ECO:0000256" key="1">
    <source>
        <dbReference type="ARBA" id="ARBA00009580"/>
    </source>
</evidence>
<dbReference type="InterPro" id="IPR020422">
    <property type="entry name" value="TYR_PHOSPHATASE_DUAL_dom"/>
</dbReference>
<dbReference type="InterPro" id="IPR000387">
    <property type="entry name" value="Tyr_Pase_dom"/>
</dbReference>
<dbReference type="InterPro" id="IPR050561">
    <property type="entry name" value="PTP"/>
</dbReference>
<dbReference type="SUPFAM" id="SSF52799">
    <property type="entry name" value="(Phosphotyrosine protein) phosphatases II"/>
    <property type="match status" value="1"/>
</dbReference>
<dbReference type="GO" id="GO:0005737">
    <property type="term" value="C:cytoplasm"/>
    <property type="evidence" value="ECO:0007669"/>
    <property type="project" value="UniProtKB-ARBA"/>
</dbReference>
<evidence type="ECO:0000256" key="4">
    <source>
        <dbReference type="ARBA" id="ARBA00022801"/>
    </source>
</evidence>
<dbReference type="FunFam" id="3.90.190.10:FF:000086">
    <property type="entry name" value="Protein tyrosine phosphatase-like protein"/>
    <property type="match status" value="1"/>
</dbReference>
<keyword evidence="5" id="KW-0904">Protein phosphatase</keyword>
<feature type="domain" description="Tyrosine specific protein phosphatases" evidence="12">
    <location>
        <begin position="86"/>
        <end position="159"/>
    </location>
</feature>
<comment type="catalytic activity">
    <reaction evidence="9">
        <text>O-phospho-L-tyrosyl-[protein] + H2O = L-tyrosyl-[protein] + phosphate</text>
        <dbReference type="Rhea" id="RHEA:10684"/>
        <dbReference type="Rhea" id="RHEA-COMP:10136"/>
        <dbReference type="Rhea" id="RHEA-COMP:20101"/>
        <dbReference type="ChEBI" id="CHEBI:15377"/>
        <dbReference type="ChEBI" id="CHEBI:43474"/>
        <dbReference type="ChEBI" id="CHEBI:46858"/>
        <dbReference type="ChEBI" id="CHEBI:61978"/>
        <dbReference type="EC" id="3.1.3.48"/>
    </reaction>
</comment>
<evidence type="ECO:0000256" key="10">
    <source>
        <dbReference type="ARBA" id="ARBA00073125"/>
    </source>
</evidence>
<organism evidence="13 14">
    <name type="scientific">Angomonas deanei</name>
    <dbReference type="NCBI Taxonomy" id="59799"/>
    <lineage>
        <taxon>Eukaryota</taxon>
        <taxon>Discoba</taxon>
        <taxon>Euglenozoa</taxon>
        <taxon>Kinetoplastea</taxon>
        <taxon>Metakinetoplastina</taxon>
        <taxon>Trypanosomatida</taxon>
        <taxon>Trypanosomatidae</taxon>
        <taxon>Strigomonadinae</taxon>
        <taxon>Angomonas</taxon>
    </lineage>
</organism>
<evidence type="ECO:0000256" key="2">
    <source>
        <dbReference type="ARBA" id="ARBA00013064"/>
    </source>
</evidence>
<evidence type="ECO:0000256" key="8">
    <source>
        <dbReference type="ARBA" id="ARBA00023289"/>
    </source>
</evidence>
<dbReference type="Proteomes" id="UP000515908">
    <property type="component" value="Chromosome 01"/>
</dbReference>
<keyword evidence="3" id="KW-0488">Methylation</keyword>
<evidence type="ECO:0000259" key="11">
    <source>
        <dbReference type="PROSITE" id="PS50054"/>
    </source>
</evidence>
<dbReference type="CDD" id="cd14500">
    <property type="entry name" value="PTP-IVa"/>
    <property type="match status" value="1"/>
</dbReference>
<dbReference type="AlphaFoldDB" id="S9WU29"/>
<dbReference type="EMBL" id="LR877145">
    <property type="protein sequence ID" value="CAD2212664.1"/>
    <property type="molecule type" value="Genomic_DNA"/>
</dbReference>
<dbReference type="GO" id="GO:0004725">
    <property type="term" value="F:protein tyrosine phosphatase activity"/>
    <property type="evidence" value="ECO:0007669"/>
    <property type="project" value="UniProtKB-EC"/>
</dbReference>
<evidence type="ECO:0000256" key="3">
    <source>
        <dbReference type="ARBA" id="ARBA00022481"/>
    </source>
</evidence>
<dbReference type="InterPro" id="IPR029021">
    <property type="entry name" value="Prot-tyrosine_phosphatase-like"/>
</dbReference>
<dbReference type="SMART" id="SM00404">
    <property type="entry name" value="PTPc_motif"/>
    <property type="match status" value="1"/>
</dbReference>
<keyword evidence="4" id="KW-0378">Hydrolase</keyword>
<evidence type="ECO:0000256" key="6">
    <source>
        <dbReference type="ARBA" id="ARBA00023157"/>
    </source>
</evidence>
<dbReference type="PROSITE" id="PS50056">
    <property type="entry name" value="TYR_PHOSPHATASE_2"/>
    <property type="match status" value="1"/>
</dbReference>
<dbReference type="EC" id="3.1.3.48" evidence="2"/>
<dbReference type="VEuPathDB" id="TriTrypDB:ADEAN_000007600"/>
<dbReference type="Pfam" id="PF00782">
    <property type="entry name" value="DSPc"/>
    <property type="match status" value="1"/>
</dbReference>
<comment type="similarity">
    <text evidence="1">Belongs to the protein-tyrosine phosphatase family.</text>
</comment>
<keyword evidence="8" id="KW-0636">Prenylation</keyword>
<dbReference type="InterPro" id="IPR000340">
    <property type="entry name" value="Dual-sp_phosphatase_cat-dom"/>
</dbReference>
<name>S9WU29_9TRYP</name>
<dbReference type="PROSITE" id="PS50054">
    <property type="entry name" value="TYR_PHOSPHATASE_DUAL"/>
    <property type="match status" value="1"/>
</dbReference>
<dbReference type="PANTHER" id="PTHR23339">
    <property type="entry name" value="TYROSINE SPECIFIC PROTEIN PHOSPHATASE AND DUAL SPECIFICITY PROTEIN PHOSPHATASE"/>
    <property type="match status" value="1"/>
</dbReference>
<dbReference type="OrthoDB" id="5632at2759"/>
<keyword evidence="14" id="KW-1185">Reference proteome</keyword>
<evidence type="ECO:0000259" key="12">
    <source>
        <dbReference type="PROSITE" id="PS50056"/>
    </source>
</evidence>
<dbReference type="Gene3D" id="3.90.190.10">
    <property type="entry name" value="Protein tyrosine phosphatase superfamily"/>
    <property type="match status" value="1"/>
</dbReference>
<accession>S9WU29</accession>
<evidence type="ECO:0000256" key="7">
    <source>
        <dbReference type="ARBA" id="ARBA00023288"/>
    </source>
</evidence>